<dbReference type="RefSeq" id="WP_067897898.1">
    <property type="nucleotide sequence ID" value="NZ_VSFG01000003.1"/>
</dbReference>
<dbReference type="Proteomes" id="UP000323380">
    <property type="component" value="Unassembled WGS sequence"/>
</dbReference>
<sequence>MDLVEFLRARLDRDERIARDCTGHAWRAAPSGRVEADPGPGAGEAVAVARAETGAYAEHIARHHPSRTLAEVAVRRRIVDDYEKQAWVLDQGHRTPELEAAQAVRENVLRLLALPYATHPAYQQEWRP</sequence>
<dbReference type="STRING" id="1220554.GCA_001552135_05651"/>
<evidence type="ECO:0000313" key="1">
    <source>
        <dbReference type="EMBL" id="TYB45645.1"/>
    </source>
</evidence>
<proteinExistence type="predicted"/>
<organism evidence="1 2">
    <name type="scientific">Actinomadura chibensis</name>
    <dbReference type="NCBI Taxonomy" id="392828"/>
    <lineage>
        <taxon>Bacteria</taxon>
        <taxon>Bacillati</taxon>
        <taxon>Actinomycetota</taxon>
        <taxon>Actinomycetes</taxon>
        <taxon>Streptosporangiales</taxon>
        <taxon>Thermomonosporaceae</taxon>
        <taxon>Actinomadura</taxon>
    </lineage>
</organism>
<comment type="caution">
    <text evidence="1">The sequence shown here is derived from an EMBL/GenBank/DDBJ whole genome shotgun (WGS) entry which is preliminary data.</text>
</comment>
<accession>A0A5D0NMK2</accession>
<dbReference type="Pfam" id="PF19730">
    <property type="entry name" value="DUF6221"/>
    <property type="match status" value="1"/>
</dbReference>
<dbReference type="AlphaFoldDB" id="A0A5D0NMK2"/>
<dbReference type="EMBL" id="VSFG01000003">
    <property type="protein sequence ID" value="TYB45645.1"/>
    <property type="molecule type" value="Genomic_DNA"/>
</dbReference>
<reference evidence="1 2" key="1">
    <citation type="submission" date="2019-08" db="EMBL/GenBank/DDBJ databases">
        <title>Actinomadura sp. nov. CYP1-5 isolated from mountain soil.</title>
        <authorList>
            <person name="Songsumanus A."/>
            <person name="Kuncharoen N."/>
            <person name="Kudo T."/>
            <person name="Yuki M."/>
            <person name="Igarashi Y."/>
            <person name="Tanasupawat S."/>
        </authorList>
    </citation>
    <scope>NUCLEOTIDE SEQUENCE [LARGE SCALE GENOMIC DNA]</scope>
    <source>
        <strain evidence="1 2">JCM 14158</strain>
    </source>
</reference>
<dbReference type="InterPro" id="IPR046193">
    <property type="entry name" value="DUF6221"/>
</dbReference>
<evidence type="ECO:0000313" key="2">
    <source>
        <dbReference type="Proteomes" id="UP000323380"/>
    </source>
</evidence>
<name>A0A5D0NMK2_9ACTN</name>
<gene>
    <name evidence="1" type="ORF">FXF69_19680</name>
</gene>
<keyword evidence="2" id="KW-1185">Reference proteome</keyword>
<protein>
    <submittedName>
        <fullName evidence="1">Uncharacterized protein</fullName>
    </submittedName>
</protein>